<feature type="transmembrane region" description="Helical" evidence="1">
    <location>
        <begin position="6"/>
        <end position="24"/>
    </location>
</feature>
<feature type="transmembrane region" description="Helical" evidence="1">
    <location>
        <begin position="57"/>
        <end position="77"/>
    </location>
</feature>
<gene>
    <name evidence="2" type="ORF">ACFQDM_02820</name>
</gene>
<proteinExistence type="predicted"/>
<reference evidence="3" key="1">
    <citation type="journal article" date="2019" name="Int. J. Syst. Evol. Microbiol.">
        <title>The Global Catalogue of Microorganisms (GCM) 10K type strain sequencing project: providing services to taxonomists for standard genome sequencing and annotation.</title>
        <authorList>
            <consortium name="The Broad Institute Genomics Platform"/>
            <consortium name="The Broad Institute Genome Sequencing Center for Infectious Disease"/>
            <person name="Wu L."/>
            <person name="Ma J."/>
        </authorList>
    </citation>
    <scope>NUCLEOTIDE SEQUENCE [LARGE SCALE GENOMIC DNA]</scope>
    <source>
        <strain evidence="3">CGMCC-1.15741</strain>
    </source>
</reference>
<feature type="transmembrane region" description="Helical" evidence="1">
    <location>
        <begin position="375"/>
        <end position="397"/>
    </location>
</feature>
<organism evidence="2 3">
    <name type="scientific">Ponticaulis profundi</name>
    <dbReference type="NCBI Taxonomy" id="2665222"/>
    <lineage>
        <taxon>Bacteria</taxon>
        <taxon>Pseudomonadati</taxon>
        <taxon>Pseudomonadota</taxon>
        <taxon>Alphaproteobacteria</taxon>
        <taxon>Hyphomonadales</taxon>
        <taxon>Hyphomonadaceae</taxon>
        <taxon>Ponticaulis</taxon>
    </lineage>
</organism>
<name>A0ABW1S5V3_9PROT</name>
<dbReference type="Proteomes" id="UP001596303">
    <property type="component" value="Unassembled WGS sequence"/>
</dbReference>
<feature type="transmembrane region" description="Helical" evidence="1">
    <location>
        <begin position="323"/>
        <end position="345"/>
    </location>
</feature>
<dbReference type="Gene3D" id="1.20.1740.10">
    <property type="entry name" value="Amino acid/polyamine transporter I"/>
    <property type="match status" value="1"/>
</dbReference>
<feature type="transmembrane region" description="Helical" evidence="1">
    <location>
        <begin position="241"/>
        <end position="261"/>
    </location>
</feature>
<feature type="transmembrane region" description="Helical" evidence="1">
    <location>
        <begin position="351"/>
        <end position="368"/>
    </location>
</feature>
<feature type="transmembrane region" description="Helical" evidence="1">
    <location>
        <begin position="201"/>
        <end position="220"/>
    </location>
</feature>
<evidence type="ECO:0000313" key="3">
    <source>
        <dbReference type="Proteomes" id="UP001596303"/>
    </source>
</evidence>
<evidence type="ECO:0000256" key="1">
    <source>
        <dbReference type="SAM" id="Phobius"/>
    </source>
</evidence>
<accession>A0ABW1S5V3</accession>
<comment type="caution">
    <text evidence="2">The sequence shown here is derived from an EMBL/GenBank/DDBJ whole genome shotgun (WGS) entry which is preliminary data.</text>
</comment>
<evidence type="ECO:0000313" key="2">
    <source>
        <dbReference type="EMBL" id="MFC6196990.1"/>
    </source>
</evidence>
<sequence length="398" mass="42696">MTANVLTLLVTASLILLLGVPAIANARSWRATITPLASIIGSGFLIIGPVLDHAFGAHAPFAMAGLCLIAYLFGAAIRQNILDREDGPSDVPAIKGVETAASWALSFAYIISVCYYLNLFGAFAVRLTPAGGEDNARLVTTVLFLLILAVGWTRGFGALERLEQVSVTLKLAIIGGLLMGMSLHFADVATGDGLMYHSPNLGGWQAITLLFGLIVTVQGFETSRYLGDEYDSRMRIRSMRYAQWLSSAIYMAYILLMSYTFRPEDIKLEETAIIDMMAQVAPILPVLLIAAALSAQFSAAIADTGGCGGLVNELTRKRVSPRLSYALIAGLGIALTWTADIFAIISFASRAFAFYYALQALGAAVRAWTFRKSVLFTGFYGALALLGFAITLFGQAIE</sequence>
<keyword evidence="1" id="KW-1133">Transmembrane helix</keyword>
<dbReference type="EMBL" id="JBHSSW010000003">
    <property type="protein sequence ID" value="MFC6196990.1"/>
    <property type="molecule type" value="Genomic_DNA"/>
</dbReference>
<feature type="transmembrane region" description="Helical" evidence="1">
    <location>
        <begin position="138"/>
        <end position="159"/>
    </location>
</feature>
<feature type="transmembrane region" description="Helical" evidence="1">
    <location>
        <begin position="281"/>
        <end position="302"/>
    </location>
</feature>
<dbReference type="RefSeq" id="WP_377375168.1">
    <property type="nucleotide sequence ID" value="NZ_JBHSSW010000003.1"/>
</dbReference>
<keyword evidence="1" id="KW-0472">Membrane</keyword>
<protein>
    <submittedName>
        <fullName evidence="2">Uncharacterized protein</fullName>
    </submittedName>
</protein>
<feature type="transmembrane region" description="Helical" evidence="1">
    <location>
        <begin position="171"/>
        <end position="189"/>
    </location>
</feature>
<feature type="transmembrane region" description="Helical" evidence="1">
    <location>
        <begin position="31"/>
        <end position="51"/>
    </location>
</feature>
<keyword evidence="3" id="KW-1185">Reference proteome</keyword>
<keyword evidence="1" id="KW-0812">Transmembrane</keyword>
<feature type="transmembrane region" description="Helical" evidence="1">
    <location>
        <begin position="97"/>
        <end position="118"/>
    </location>
</feature>